<sequence length="204" mass="23450">MSKTFTFKVFITIFILIGSVFNAHASTSSPYQTLETTGNSLFTRIAQQQQELTKFPELMRTIVEEELMPHVDYKYAAFRILGKQLKKTTKEERNKFAEAMRHYLIRTYATALANYKNQQVIYEPAKPFKGKRVVAVSTRIVDEGAPEVEIQFKMRRNKKTGQWKAYDMVVEGISLLESKKAELSRKIQQQGLSQVTLELASIAK</sequence>
<evidence type="ECO:0000256" key="1">
    <source>
        <dbReference type="SAM" id="SignalP"/>
    </source>
</evidence>
<dbReference type="RefSeq" id="WP_116007420.1">
    <property type="nucleotide sequence ID" value="NZ_QUOU01000001.1"/>
</dbReference>
<accession>A0A3E0TPQ6</accession>
<keyword evidence="1" id="KW-0732">Signal</keyword>
<evidence type="ECO:0000313" key="2">
    <source>
        <dbReference type="EMBL" id="REL26300.1"/>
    </source>
</evidence>
<dbReference type="Gene3D" id="3.10.450.710">
    <property type="entry name" value="Tgt2/MlaC"/>
    <property type="match status" value="1"/>
</dbReference>
<dbReference type="PIRSF" id="PIRSF004649">
    <property type="entry name" value="MlaC"/>
    <property type="match status" value="1"/>
</dbReference>
<dbReference type="OrthoDB" id="9787053at2"/>
<reference evidence="2 3" key="1">
    <citation type="submission" date="2018-08" db="EMBL/GenBank/DDBJ databases">
        <title>Thalassotalea euphylliae genome.</title>
        <authorList>
            <person name="Summers S."/>
            <person name="Rice S.A."/>
            <person name="Freckelton M.L."/>
            <person name="Nedved B.T."/>
            <person name="Hadfield M.G."/>
        </authorList>
    </citation>
    <scope>NUCLEOTIDE SEQUENCE [LARGE SCALE GENOMIC DNA]</scope>
    <source>
        <strain evidence="2 3">H1</strain>
    </source>
</reference>
<dbReference type="Proteomes" id="UP000256478">
    <property type="component" value="Unassembled WGS sequence"/>
</dbReference>
<feature type="signal peptide" evidence="1">
    <location>
        <begin position="1"/>
        <end position="25"/>
    </location>
</feature>
<organism evidence="2 3">
    <name type="scientific">Thalassotalea euphylliae</name>
    <dbReference type="NCBI Taxonomy" id="1655234"/>
    <lineage>
        <taxon>Bacteria</taxon>
        <taxon>Pseudomonadati</taxon>
        <taxon>Pseudomonadota</taxon>
        <taxon>Gammaproteobacteria</taxon>
        <taxon>Alteromonadales</taxon>
        <taxon>Colwelliaceae</taxon>
        <taxon>Thalassotalea</taxon>
    </lineage>
</organism>
<evidence type="ECO:0000313" key="3">
    <source>
        <dbReference type="Proteomes" id="UP000256478"/>
    </source>
</evidence>
<dbReference type="InterPro" id="IPR008869">
    <property type="entry name" value="MlaC/ttg2D"/>
</dbReference>
<gene>
    <name evidence="2" type="ORF">DXX93_06695</name>
</gene>
<feature type="chain" id="PRO_5017790510" evidence="1">
    <location>
        <begin position="26"/>
        <end position="204"/>
    </location>
</feature>
<dbReference type="InterPro" id="IPR042245">
    <property type="entry name" value="Tgt2/MlaC_sf"/>
</dbReference>
<dbReference type="PANTHER" id="PTHR36573:SF1">
    <property type="entry name" value="INTERMEMBRANE PHOSPHOLIPID TRANSPORT SYSTEM BINDING PROTEIN MLAC"/>
    <property type="match status" value="1"/>
</dbReference>
<proteinExistence type="predicted"/>
<dbReference type="Pfam" id="PF05494">
    <property type="entry name" value="MlaC"/>
    <property type="match status" value="1"/>
</dbReference>
<protein>
    <submittedName>
        <fullName evidence="2">ABC transporter substrate-binding protein</fullName>
    </submittedName>
</protein>
<dbReference type="AlphaFoldDB" id="A0A3E0TPQ6"/>
<dbReference type="PANTHER" id="PTHR36573">
    <property type="entry name" value="INTERMEMBRANE PHOSPHOLIPID TRANSPORT SYSTEM BINDING PROTEIN MLAC"/>
    <property type="match status" value="1"/>
</dbReference>
<comment type="caution">
    <text evidence="2">The sequence shown here is derived from an EMBL/GenBank/DDBJ whole genome shotgun (WGS) entry which is preliminary data.</text>
</comment>
<dbReference type="EMBL" id="QUOU01000001">
    <property type="protein sequence ID" value="REL26300.1"/>
    <property type="molecule type" value="Genomic_DNA"/>
</dbReference>
<name>A0A3E0TPQ6_9GAMM</name>